<evidence type="ECO:0000256" key="2">
    <source>
        <dbReference type="ARBA" id="ARBA00004123"/>
    </source>
</evidence>
<feature type="domain" description="BRCT" evidence="21">
    <location>
        <begin position="455"/>
        <end position="522"/>
    </location>
</feature>
<dbReference type="PANTHER" id="PTHR45997:SF1">
    <property type="entry name" value="DNA LIGASE 4"/>
    <property type="match status" value="1"/>
</dbReference>
<evidence type="ECO:0000256" key="11">
    <source>
        <dbReference type="ARBA" id="ARBA00022840"/>
    </source>
</evidence>
<dbReference type="Gene3D" id="3.30.470.30">
    <property type="entry name" value="DNA ligase/mRNA capping enzyme"/>
    <property type="match status" value="1"/>
</dbReference>
<evidence type="ECO:0000259" key="20">
    <source>
        <dbReference type="PROSITE" id="PS50160"/>
    </source>
</evidence>
<gene>
    <name evidence="22" type="ORF">QE152_g33767</name>
</gene>
<keyword evidence="14" id="KW-0234">DNA repair</keyword>
<dbReference type="SUPFAM" id="SSF52113">
    <property type="entry name" value="BRCT domain"/>
    <property type="match status" value="1"/>
</dbReference>
<evidence type="ECO:0000256" key="19">
    <source>
        <dbReference type="RuleBase" id="RU004196"/>
    </source>
</evidence>
<evidence type="ECO:0000256" key="4">
    <source>
        <dbReference type="ARBA" id="ARBA00012727"/>
    </source>
</evidence>
<name>A0AAW1IW39_POPJA</name>
<dbReference type="GO" id="GO:0006303">
    <property type="term" value="P:double-strand break repair via nonhomologous end joining"/>
    <property type="evidence" value="ECO:0007669"/>
    <property type="project" value="TreeGrafter"/>
</dbReference>
<dbReference type="Proteomes" id="UP001458880">
    <property type="component" value="Unassembled WGS sequence"/>
</dbReference>
<evidence type="ECO:0000256" key="9">
    <source>
        <dbReference type="ARBA" id="ARBA00022741"/>
    </source>
</evidence>
<evidence type="ECO:0000256" key="8">
    <source>
        <dbReference type="ARBA" id="ARBA00022737"/>
    </source>
</evidence>
<dbReference type="SUPFAM" id="SSF50249">
    <property type="entry name" value="Nucleic acid-binding proteins"/>
    <property type="match status" value="1"/>
</dbReference>
<dbReference type="GO" id="GO:0003910">
    <property type="term" value="F:DNA ligase (ATP) activity"/>
    <property type="evidence" value="ECO:0007669"/>
    <property type="project" value="UniProtKB-EC"/>
</dbReference>
<evidence type="ECO:0000256" key="5">
    <source>
        <dbReference type="ARBA" id="ARBA00022073"/>
    </source>
</evidence>
<evidence type="ECO:0000313" key="23">
    <source>
        <dbReference type="Proteomes" id="UP001458880"/>
    </source>
</evidence>
<dbReference type="GO" id="GO:0005958">
    <property type="term" value="C:DNA-dependent protein kinase-DNA ligase 4 complex"/>
    <property type="evidence" value="ECO:0007669"/>
    <property type="project" value="TreeGrafter"/>
</dbReference>
<dbReference type="GO" id="GO:0032807">
    <property type="term" value="C:DNA ligase IV complex"/>
    <property type="evidence" value="ECO:0007669"/>
    <property type="project" value="TreeGrafter"/>
</dbReference>
<comment type="cofactor">
    <cofactor evidence="1">
        <name>Mg(2+)</name>
        <dbReference type="ChEBI" id="CHEBI:18420"/>
    </cofactor>
</comment>
<protein>
    <recommendedName>
        <fullName evidence="5">DNA ligase 4</fullName>
        <ecNumber evidence="4">6.5.1.1</ecNumber>
    </recommendedName>
    <alternativeName>
        <fullName evidence="17">DNA ligase IV</fullName>
    </alternativeName>
    <alternativeName>
        <fullName evidence="16">Polydeoxyribonucleotide synthase [ATP] 4</fullName>
    </alternativeName>
</protein>
<dbReference type="EMBL" id="JASPKY010000522">
    <property type="protein sequence ID" value="KAK9694089.1"/>
    <property type="molecule type" value="Genomic_DNA"/>
</dbReference>
<reference evidence="22 23" key="1">
    <citation type="journal article" date="2024" name="BMC Genomics">
        <title>De novo assembly and annotation of Popillia japonica's genome with initial clues to its potential as an invasive pest.</title>
        <authorList>
            <person name="Cucini C."/>
            <person name="Boschi S."/>
            <person name="Funari R."/>
            <person name="Cardaioli E."/>
            <person name="Iannotti N."/>
            <person name="Marturano G."/>
            <person name="Paoli F."/>
            <person name="Bruttini M."/>
            <person name="Carapelli A."/>
            <person name="Frati F."/>
            <person name="Nardi F."/>
        </authorList>
    </citation>
    <scope>NUCLEOTIDE SEQUENCE [LARGE SCALE GENOMIC DNA]</scope>
    <source>
        <strain evidence="22">DMR45628</strain>
    </source>
</reference>
<dbReference type="Pfam" id="PF04675">
    <property type="entry name" value="DNA_ligase_A_N"/>
    <property type="match status" value="1"/>
</dbReference>
<keyword evidence="6 22" id="KW-0436">Ligase</keyword>
<evidence type="ECO:0000256" key="16">
    <source>
        <dbReference type="ARBA" id="ARBA00030676"/>
    </source>
</evidence>
<dbReference type="InterPro" id="IPR036420">
    <property type="entry name" value="BRCT_dom_sf"/>
</dbReference>
<dbReference type="Pfam" id="PF11411">
    <property type="entry name" value="DNA_ligase_IV"/>
    <property type="match status" value="1"/>
</dbReference>
<keyword evidence="9" id="KW-0547">Nucleotide-binding</keyword>
<evidence type="ECO:0000256" key="6">
    <source>
        <dbReference type="ARBA" id="ARBA00022598"/>
    </source>
</evidence>
<organism evidence="22 23">
    <name type="scientific">Popillia japonica</name>
    <name type="common">Japanese beetle</name>
    <dbReference type="NCBI Taxonomy" id="7064"/>
    <lineage>
        <taxon>Eukaryota</taxon>
        <taxon>Metazoa</taxon>
        <taxon>Ecdysozoa</taxon>
        <taxon>Arthropoda</taxon>
        <taxon>Hexapoda</taxon>
        <taxon>Insecta</taxon>
        <taxon>Pterygota</taxon>
        <taxon>Neoptera</taxon>
        <taxon>Endopterygota</taxon>
        <taxon>Coleoptera</taxon>
        <taxon>Polyphaga</taxon>
        <taxon>Scarabaeiformia</taxon>
        <taxon>Scarabaeidae</taxon>
        <taxon>Rutelinae</taxon>
        <taxon>Popillia</taxon>
    </lineage>
</organism>
<keyword evidence="23" id="KW-1185">Reference proteome</keyword>
<comment type="catalytic activity">
    <reaction evidence="18">
        <text>ATP + (deoxyribonucleotide)n-3'-hydroxyl + 5'-phospho-(deoxyribonucleotide)m = (deoxyribonucleotide)n+m + AMP + diphosphate.</text>
        <dbReference type="EC" id="6.5.1.1"/>
    </reaction>
</comment>
<dbReference type="GO" id="GO:0006310">
    <property type="term" value="P:DNA recombination"/>
    <property type="evidence" value="ECO:0007669"/>
    <property type="project" value="UniProtKB-KW"/>
</dbReference>
<feature type="domain" description="ATP-dependent DNA ligase family profile" evidence="20">
    <location>
        <begin position="245"/>
        <end position="366"/>
    </location>
</feature>
<comment type="caution">
    <text evidence="22">The sequence shown here is derived from an EMBL/GenBank/DDBJ whole genome shotgun (WGS) entry which is preliminary data.</text>
</comment>
<proteinExistence type="inferred from homology"/>
<dbReference type="InterPro" id="IPR012310">
    <property type="entry name" value="DNA_ligase_ATP-dep_cent"/>
</dbReference>
<evidence type="ECO:0000259" key="21">
    <source>
        <dbReference type="PROSITE" id="PS50172"/>
    </source>
</evidence>
<comment type="subcellular location">
    <subcellularLocation>
        <location evidence="2">Nucleus</location>
    </subcellularLocation>
</comment>
<evidence type="ECO:0000256" key="3">
    <source>
        <dbReference type="ARBA" id="ARBA00007572"/>
    </source>
</evidence>
<evidence type="ECO:0000256" key="14">
    <source>
        <dbReference type="ARBA" id="ARBA00023204"/>
    </source>
</evidence>
<dbReference type="Gene3D" id="1.10.3260.10">
    <property type="entry name" value="DNA ligase, ATP-dependent, N-terminal domain"/>
    <property type="match status" value="1"/>
</dbReference>
<dbReference type="SUPFAM" id="SSF56091">
    <property type="entry name" value="DNA ligase/mRNA capping enzyme, catalytic domain"/>
    <property type="match status" value="1"/>
</dbReference>
<keyword evidence="7" id="KW-0479">Metal-binding</keyword>
<sequence length="683" mass="79428">MAKSTAKEVKFIELCEILEETRMARKHSDRYEILEGFFKMYRKIGEDIKRQDPAADINEYLDAIASKQVANNASHRDNMFLKLFQETSPEEQKWLIRVILKKMGLRIGDTKILNMYHPHASMCLNDTNSLLTVCNTLTDPNITVTDSEITLFTHFRPMLNRRCDAKELFKLHMENDRFKYFSRNGYDFSKKFGETYNSGLYTPLLQGVFNDNVKSIILDGEMMGWNRNTREFGSKGMNFDVKNLSDTSIHQPCFCVFDILFFNGKLISKLPLKDRVGILKDAFTEHEGIIQQSTRREAYSKEDIIRALNNSMDNKEEGIVFKDPDSTYIPNSRNGGWWKMKLEYFSGVMSDLDVIIMGGFFGKNNKIDGFIIGVSVPIDSTRKKFLSFAKVTTGLSFDEWETIRKRLDPHWIKTFGDNYENYNLNFGKMKPDVWIPPTKSCILLKWKNCGSTNWEIKDVERVIKENGGTIVKTEGDNTYCILAGEKHIRLEYYKGSVDIVKLSWLQKVIDCRQMQPYSPEDMIYISPKTKHRFLRNYDKYGDSFTDKATKYSLENVFNNIKEKGDYVCPLPAEIHELHNEINVDKKFNIFEKYMVYFDKYKVINNPQSEVIYDSSLDESVLKFWGGKSSKALTPSVNLIITFSNDENRKNEILSHYCYVKAADIVSMSFLEDKIYNRNCSNEN</sequence>
<dbReference type="GO" id="GO:0071897">
    <property type="term" value="P:DNA biosynthetic process"/>
    <property type="evidence" value="ECO:0007669"/>
    <property type="project" value="InterPro"/>
</dbReference>
<keyword evidence="13" id="KW-0233">DNA recombination</keyword>
<dbReference type="InterPro" id="IPR000977">
    <property type="entry name" value="DNA_ligase_ATP-dep"/>
</dbReference>
<keyword evidence="15" id="KW-0539">Nucleus</keyword>
<evidence type="ECO:0000256" key="18">
    <source>
        <dbReference type="ARBA" id="ARBA00034003"/>
    </source>
</evidence>
<evidence type="ECO:0000256" key="15">
    <source>
        <dbReference type="ARBA" id="ARBA00023242"/>
    </source>
</evidence>
<dbReference type="InterPro" id="IPR036599">
    <property type="entry name" value="DNA_ligase_N_sf"/>
</dbReference>
<feature type="domain" description="BRCT" evidence="21">
    <location>
        <begin position="585"/>
        <end position="683"/>
    </location>
</feature>
<dbReference type="InterPro" id="IPR044125">
    <property type="entry name" value="Adenylation_DNA_ligase_IV"/>
</dbReference>
<evidence type="ECO:0000256" key="17">
    <source>
        <dbReference type="ARBA" id="ARBA00031942"/>
    </source>
</evidence>
<dbReference type="Gene3D" id="2.40.50.140">
    <property type="entry name" value="Nucleic acid-binding proteins"/>
    <property type="match status" value="1"/>
</dbReference>
<evidence type="ECO:0000256" key="13">
    <source>
        <dbReference type="ARBA" id="ARBA00023172"/>
    </source>
</evidence>
<keyword evidence="10" id="KW-0227">DNA damage</keyword>
<dbReference type="PROSITE" id="PS50172">
    <property type="entry name" value="BRCT"/>
    <property type="match status" value="2"/>
</dbReference>
<evidence type="ECO:0000313" key="22">
    <source>
        <dbReference type="EMBL" id="KAK9694089.1"/>
    </source>
</evidence>
<dbReference type="GO" id="GO:0006297">
    <property type="term" value="P:nucleotide-excision repair, DNA gap filling"/>
    <property type="evidence" value="ECO:0007669"/>
    <property type="project" value="TreeGrafter"/>
</dbReference>
<dbReference type="InterPro" id="IPR012340">
    <property type="entry name" value="NA-bd_OB-fold"/>
</dbReference>
<dbReference type="AlphaFoldDB" id="A0AAW1IW39"/>
<keyword evidence="8" id="KW-0677">Repeat</keyword>
<dbReference type="GO" id="GO:0005524">
    <property type="term" value="F:ATP binding"/>
    <property type="evidence" value="ECO:0007669"/>
    <property type="project" value="UniProtKB-KW"/>
</dbReference>
<accession>A0AAW1IW39</accession>
<dbReference type="InterPro" id="IPR021536">
    <property type="entry name" value="DNA_ligase_IV_dom"/>
</dbReference>
<dbReference type="GO" id="GO:0003677">
    <property type="term" value="F:DNA binding"/>
    <property type="evidence" value="ECO:0007669"/>
    <property type="project" value="InterPro"/>
</dbReference>
<dbReference type="CDD" id="cd07903">
    <property type="entry name" value="Adenylation_DNA_ligase_IV"/>
    <property type="match status" value="1"/>
</dbReference>
<dbReference type="InterPro" id="IPR029710">
    <property type="entry name" value="LIG4"/>
</dbReference>
<keyword evidence="12" id="KW-0460">Magnesium</keyword>
<dbReference type="InterPro" id="IPR001357">
    <property type="entry name" value="BRCT_dom"/>
</dbReference>
<dbReference type="NCBIfam" id="TIGR00574">
    <property type="entry name" value="dnl1"/>
    <property type="match status" value="1"/>
</dbReference>
<evidence type="ECO:0000256" key="7">
    <source>
        <dbReference type="ARBA" id="ARBA00022723"/>
    </source>
</evidence>
<evidence type="ECO:0000256" key="1">
    <source>
        <dbReference type="ARBA" id="ARBA00001946"/>
    </source>
</evidence>
<dbReference type="EC" id="6.5.1.1" evidence="4"/>
<dbReference type="PROSITE" id="PS50160">
    <property type="entry name" value="DNA_LIGASE_A3"/>
    <property type="match status" value="1"/>
</dbReference>
<comment type="similarity">
    <text evidence="3 19">Belongs to the ATP-dependent DNA ligase family.</text>
</comment>
<evidence type="ECO:0000256" key="10">
    <source>
        <dbReference type="ARBA" id="ARBA00022763"/>
    </source>
</evidence>
<dbReference type="PANTHER" id="PTHR45997">
    <property type="entry name" value="DNA LIGASE 4"/>
    <property type="match status" value="1"/>
</dbReference>
<dbReference type="Pfam" id="PF01068">
    <property type="entry name" value="DNA_ligase_A_M"/>
    <property type="match status" value="1"/>
</dbReference>
<dbReference type="Gene3D" id="3.40.50.10190">
    <property type="entry name" value="BRCT domain"/>
    <property type="match status" value="2"/>
</dbReference>
<keyword evidence="11" id="KW-0067">ATP-binding</keyword>
<evidence type="ECO:0000256" key="12">
    <source>
        <dbReference type="ARBA" id="ARBA00022842"/>
    </source>
</evidence>
<dbReference type="InterPro" id="IPR012308">
    <property type="entry name" value="DNA_ligase_ATP-dep_N"/>
</dbReference>
<dbReference type="GO" id="GO:0046872">
    <property type="term" value="F:metal ion binding"/>
    <property type="evidence" value="ECO:0007669"/>
    <property type="project" value="UniProtKB-KW"/>
</dbReference>